<keyword evidence="3" id="KW-1185">Reference proteome</keyword>
<accession>A0AAE1BWG8</accession>
<reference evidence="2" key="1">
    <citation type="submission" date="2023-10" db="EMBL/GenBank/DDBJ databases">
        <title>Genome assemblies of two species of porcelain crab, Petrolisthes cinctipes and Petrolisthes manimaculis (Anomura: Porcellanidae).</title>
        <authorList>
            <person name="Angst P."/>
        </authorList>
    </citation>
    <scope>NUCLEOTIDE SEQUENCE</scope>
    <source>
        <strain evidence="2">PB745_01</strain>
        <tissue evidence="2">Gill</tissue>
    </source>
</reference>
<evidence type="ECO:0000256" key="1">
    <source>
        <dbReference type="SAM" id="MobiDB-lite"/>
    </source>
</evidence>
<feature type="region of interest" description="Disordered" evidence="1">
    <location>
        <begin position="1"/>
        <end position="92"/>
    </location>
</feature>
<comment type="caution">
    <text evidence="2">The sequence shown here is derived from an EMBL/GenBank/DDBJ whole genome shotgun (WGS) entry which is preliminary data.</text>
</comment>
<dbReference type="Proteomes" id="UP001286313">
    <property type="component" value="Unassembled WGS sequence"/>
</dbReference>
<proteinExistence type="predicted"/>
<sequence length="92" mass="9868">MSSSFPIEQQQQQQHHSLYPFYPSLTLGRTGSLSSSGRLTPSSTTSSSTTPNTSHTNTTHNGSTSTVAFHPERPNTPPRDVAGSPSHRESSV</sequence>
<evidence type="ECO:0000313" key="2">
    <source>
        <dbReference type="EMBL" id="KAK3858306.1"/>
    </source>
</evidence>
<organism evidence="2 3">
    <name type="scientific">Petrolisthes cinctipes</name>
    <name type="common">Flat porcelain crab</name>
    <dbReference type="NCBI Taxonomy" id="88211"/>
    <lineage>
        <taxon>Eukaryota</taxon>
        <taxon>Metazoa</taxon>
        <taxon>Ecdysozoa</taxon>
        <taxon>Arthropoda</taxon>
        <taxon>Crustacea</taxon>
        <taxon>Multicrustacea</taxon>
        <taxon>Malacostraca</taxon>
        <taxon>Eumalacostraca</taxon>
        <taxon>Eucarida</taxon>
        <taxon>Decapoda</taxon>
        <taxon>Pleocyemata</taxon>
        <taxon>Anomura</taxon>
        <taxon>Galatheoidea</taxon>
        <taxon>Porcellanidae</taxon>
        <taxon>Petrolisthes</taxon>
    </lineage>
</organism>
<name>A0AAE1BWG8_PETCI</name>
<evidence type="ECO:0000313" key="3">
    <source>
        <dbReference type="Proteomes" id="UP001286313"/>
    </source>
</evidence>
<feature type="compositionally biased region" description="Low complexity" evidence="1">
    <location>
        <begin position="24"/>
        <end position="66"/>
    </location>
</feature>
<protein>
    <submittedName>
        <fullName evidence="2">Uncharacterized protein</fullName>
    </submittedName>
</protein>
<dbReference type="AlphaFoldDB" id="A0AAE1BWG8"/>
<gene>
    <name evidence="2" type="ORF">Pcinc_035501</name>
</gene>
<dbReference type="EMBL" id="JAWQEG010005352">
    <property type="protein sequence ID" value="KAK3858306.1"/>
    <property type="molecule type" value="Genomic_DNA"/>
</dbReference>